<proteinExistence type="predicted"/>
<keyword evidence="2" id="KW-1185">Reference proteome</keyword>
<sequence>MADPSSSSTAMTSPNQIRPEMVSSAISFLSDPKVQSSSLSQRVSFLESKGLRPQEIDEALRSAGQVMAGSGGALSASHPPYPYGHGAPPPAYYNPNYPAQPSQQGRDWRDWFIMAVVSGTIGYGVISLAKKYLMPHLQPPNANVLEADLEALTSKYDEVAAQLATLDAQTLAVKQGLDEQKEEVEKGIREVEECVKAVRENEKKRDEEMDGIKREVESIRKELNSMFEKTKQAQTNSLSDLQAELKSLKSLLVSRGSMGTGIGGVGGGAATAASTSGVGSTIGGGRPFGPNVNGNAFAGSFGSTSSPSFGPTSGESTPPTILPKPSIPAWQLAGGSSISSSNSSPAIVSSGSNFVNSTTSNTTATSSDASGNLKNASVESDSANASGSEASEPSGSEKIVSV</sequence>
<evidence type="ECO:0000313" key="2">
    <source>
        <dbReference type="Proteomes" id="UP000245626"/>
    </source>
</evidence>
<accession>A0ACD0P2K6</accession>
<gene>
    <name evidence="1" type="ORF">IE53DRAFT_327206</name>
</gene>
<evidence type="ECO:0000313" key="1">
    <source>
        <dbReference type="EMBL" id="PWN52164.1"/>
    </source>
</evidence>
<reference evidence="1 2" key="1">
    <citation type="journal article" date="2018" name="Mol. Biol. Evol.">
        <title>Broad Genomic Sampling Reveals a Smut Pathogenic Ancestry of the Fungal Clade Ustilaginomycotina.</title>
        <authorList>
            <person name="Kijpornyongpan T."/>
            <person name="Mondo S.J."/>
            <person name="Barry K."/>
            <person name="Sandor L."/>
            <person name="Lee J."/>
            <person name="Lipzen A."/>
            <person name="Pangilinan J."/>
            <person name="LaButti K."/>
            <person name="Hainaut M."/>
            <person name="Henrissat B."/>
            <person name="Grigoriev I.V."/>
            <person name="Spatafora J.W."/>
            <person name="Aime M.C."/>
        </authorList>
    </citation>
    <scope>NUCLEOTIDE SEQUENCE [LARGE SCALE GENOMIC DNA]</scope>
    <source>
        <strain evidence="1 2">SA 807</strain>
    </source>
</reference>
<protein>
    <submittedName>
        <fullName evidence="1">Uncharacterized protein</fullName>
    </submittedName>
</protein>
<dbReference type="Proteomes" id="UP000245626">
    <property type="component" value="Unassembled WGS sequence"/>
</dbReference>
<name>A0ACD0P2K6_9BASI</name>
<organism evidence="1 2">
    <name type="scientific">Violaceomyces palustris</name>
    <dbReference type="NCBI Taxonomy" id="1673888"/>
    <lineage>
        <taxon>Eukaryota</taxon>
        <taxon>Fungi</taxon>
        <taxon>Dikarya</taxon>
        <taxon>Basidiomycota</taxon>
        <taxon>Ustilaginomycotina</taxon>
        <taxon>Ustilaginomycetes</taxon>
        <taxon>Violaceomycetales</taxon>
        <taxon>Violaceomycetaceae</taxon>
        <taxon>Violaceomyces</taxon>
    </lineage>
</organism>
<dbReference type="EMBL" id="KZ819793">
    <property type="protein sequence ID" value="PWN52164.1"/>
    <property type="molecule type" value="Genomic_DNA"/>
</dbReference>